<feature type="transmembrane region" description="Helical" evidence="1">
    <location>
        <begin position="122"/>
        <end position="147"/>
    </location>
</feature>
<accession>A0A3B0VB16</accession>
<feature type="transmembrane region" description="Helical" evidence="1">
    <location>
        <begin position="247"/>
        <end position="268"/>
    </location>
</feature>
<feature type="transmembrane region" description="Helical" evidence="1">
    <location>
        <begin position="35"/>
        <end position="56"/>
    </location>
</feature>
<organism evidence="2">
    <name type="scientific">hydrothermal vent metagenome</name>
    <dbReference type="NCBI Taxonomy" id="652676"/>
    <lineage>
        <taxon>unclassified sequences</taxon>
        <taxon>metagenomes</taxon>
        <taxon>ecological metagenomes</taxon>
    </lineage>
</organism>
<feature type="transmembrane region" description="Helical" evidence="1">
    <location>
        <begin position="68"/>
        <end position="86"/>
    </location>
</feature>
<evidence type="ECO:0000313" key="2">
    <source>
        <dbReference type="EMBL" id="VAW37920.1"/>
    </source>
</evidence>
<proteinExistence type="predicted"/>
<dbReference type="AlphaFoldDB" id="A0A3B0VB16"/>
<keyword evidence="1" id="KW-1133">Transmembrane helix</keyword>
<protein>
    <recommendedName>
        <fullName evidence="3">Efflux ABC transporter, permease protein</fullName>
    </recommendedName>
</protein>
<gene>
    <name evidence="2" type="ORF">MNBD_CHLOROFLEXI01-5224</name>
</gene>
<dbReference type="EMBL" id="UOEU01000687">
    <property type="protein sequence ID" value="VAW37920.1"/>
    <property type="molecule type" value="Genomic_DNA"/>
</dbReference>
<dbReference type="PANTHER" id="PTHR36832">
    <property type="entry name" value="SLR1174 PROTEIN-RELATED"/>
    <property type="match status" value="1"/>
</dbReference>
<feature type="transmembrane region" description="Helical" evidence="1">
    <location>
        <begin position="159"/>
        <end position="186"/>
    </location>
</feature>
<evidence type="ECO:0000256" key="1">
    <source>
        <dbReference type="SAM" id="Phobius"/>
    </source>
</evidence>
<dbReference type="PANTHER" id="PTHR36832:SF1">
    <property type="entry name" value="SLR1174 PROTEIN"/>
    <property type="match status" value="1"/>
</dbReference>
<name>A0A3B0VB16_9ZZZZ</name>
<keyword evidence="1" id="KW-0812">Transmembrane</keyword>
<keyword evidence="1" id="KW-0472">Membrane</keyword>
<dbReference type="InterPro" id="IPR010390">
    <property type="entry name" value="ABC-2_transporter-like"/>
</dbReference>
<reference evidence="2" key="1">
    <citation type="submission" date="2018-06" db="EMBL/GenBank/DDBJ databases">
        <authorList>
            <person name="Zhirakovskaya E."/>
        </authorList>
    </citation>
    <scope>NUCLEOTIDE SEQUENCE</scope>
</reference>
<evidence type="ECO:0008006" key="3">
    <source>
        <dbReference type="Google" id="ProtNLM"/>
    </source>
</evidence>
<sequence length="280" mass="32030">MTNSQPAATRWQEIKTLADFYPMQMKYATIITAQYPLAAFLWLISLVIEPTIYLVVWSTIALEQGGAIAGYTAGGFAAYYIAWTAVRVMNISLTPWAFEGRVQRGEWSPLLVRPLHPFHQDLAYFIGMKVLDIARLIPIIALLIFAFKPELSPTWWQMIGFVVAIFTGFVMRFIWLWFLGLITFWITRISAVFDLYFAIELLLSGRVVPIDLLPPWAQTVSNWLPYQWSFGFPIELVLGRLTVQETLFGFGMQLVWAAIGWVLMMILWRQGVKKYSAVGA</sequence>
<dbReference type="Pfam" id="PF06182">
    <property type="entry name" value="ABC2_membrane_6"/>
    <property type="match status" value="1"/>
</dbReference>